<dbReference type="Gene3D" id="1.10.10.10">
    <property type="entry name" value="Winged helix-like DNA-binding domain superfamily/Winged helix DNA-binding domain"/>
    <property type="match status" value="1"/>
</dbReference>
<feature type="domain" description="Response regulatory" evidence="3">
    <location>
        <begin position="18"/>
        <end position="146"/>
    </location>
</feature>
<dbReference type="Gene3D" id="3.40.50.2300">
    <property type="match status" value="1"/>
</dbReference>
<dbReference type="InterPro" id="IPR001789">
    <property type="entry name" value="Sig_transdc_resp-reg_receiver"/>
</dbReference>
<dbReference type="PROSITE" id="PS50110">
    <property type="entry name" value="RESPONSE_REGULATORY"/>
    <property type="match status" value="1"/>
</dbReference>
<proteinExistence type="predicted"/>
<evidence type="ECO:0000313" key="4">
    <source>
        <dbReference type="EMBL" id="MBC8757152.1"/>
    </source>
</evidence>
<dbReference type="InterPro" id="IPR011006">
    <property type="entry name" value="CheY-like_superfamily"/>
</dbReference>
<dbReference type="InterPro" id="IPR016032">
    <property type="entry name" value="Sig_transdc_resp-reg_C-effctor"/>
</dbReference>
<dbReference type="RefSeq" id="WP_187564196.1">
    <property type="nucleotide sequence ID" value="NZ_JACGWS010000017.1"/>
</dbReference>
<reference evidence="4 5" key="1">
    <citation type="submission" date="2020-07" db="EMBL/GenBank/DDBJ databases">
        <title>Description of Kordia aestuariivivens sp. nov., isolated from a tidal flat.</title>
        <authorList>
            <person name="Park S."/>
            <person name="Yoon J.-H."/>
        </authorList>
    </citation>
    <scope>NUCLEOTIDE SEQUENCE [LARGE SCALE GENOMIC DNA]</scope>
    <source>
        <strain evidence="4 5">YSTF-M3</strain>
    </source>
</reference>
<evidence type="ECO:0000256" key="2">
    <source>
        <dbReference type="PROSITE-ProRule" id="PRU00169"/>
    </source>
</evidence>
<dbReference type="SUPFAM" id="SSF46894">
    <property type="entry name" value="C-terminal effector domain of the bipartite response regulators"/>
    <property type="match status" value="1"/>
</dbReference>
<dbReference type="InterPro" id="IPR036388">
    <property type="entry name" value="WH-like_DNA-bd_sf"/>
</dbReference>
<dbReference type="SUPFAM" id="SSF52172">
    <property type="entry name" value="CheY-like"/>
    <property type="match status" value="1"/>
</dbReference>
<name>A0ABR7QF01_9FLAO</name>
<keyword evidence="5" id="KW-1185">Reference proteome</keyword>
<keyword evidence="2" id="KW-0597">Phosphoprotein</keyword>
<dbReference type="SMART" id="SM00448">
    <property type="entry name" value="REC"/>
    <property type="match status" value="1"/>
</dbReference>
<keyword evidence="1" id="KW-0238">DNA-binding</keyword>
<evidence type="ECO:0000256" key="1">
    <source>
        <dbReference type="ARBA" id="ARBA00023125"/>
    </source>
</evidence>
<dbReference type="Proteomes" id="UP000619238">
    <property type="component" value="Unassembled WGS sequence"/>
</dbReference>
<dbReference type="EMBL" id="JACGWS010000017">
    <property type="protein sequence ID" value="MBC8757152.1"/>
    <property type="molecule type" value="Genomic_DNA"/>
</dbReference>
<evidence type="ECO:0000259" key="3">
    <source>
        <dbReference type="PROSITE" id="PS50110"/>
    </source>
</evidence>
<accession>A0ABR7QF01</accession>
<gene>
    <name evidence="4" type="ORF">H2O64_20955</name>
</gene>
<comment type="caution">
    <text evidence="4">The sequence shown here is derived from an EMBL/GenBank/DDBJ whole genome shotgun (WGS) entry which is preliminary data.</text>
</comment>
<sequence>MDLKPKYDLFNSLMKFKKVLVAEDTDSSNIGLVFKLKEIGIEIVESSQSCDGAILKIKKGLHYKQPFDLLISDLSFVTNTQNPKITTGEVLIAEVKKLQQTIKVIAFSVNNQQTVINHLTNEIGIDGYVCKGLNGTKELLKAIEAVQDDKKYLCPISSATLHQKNVFQLDDYEKQLLQLVARGLKQDEIADYFKSKGINPNSRRSVEDRLSRLRDNFNANTTSQLIYLAQSLDLI</sequence>
<protein>
    <submittedName>
        <fullName evidence="4">Response regulator transcription factor</fullName>
    </submittedName>
</protein>
<feature type="modified residue" description="4-aspartylphosphate" evidence="2">
    <location>
        <position position="73"/>
    </location>
</feature>
<organism evidence="4 5">
    <name type="scientific">Kordia aestuariivivens</name>
    <dbReference type="NCBI Taxonomy" id="2759037"/>
    <lineage>
        <taxon>Bacteria</taxon>
        <taxon>Pseudomonadati</taxon>
        <taxon>Bacteroidota</taxon>
        <taxon>Flavobacteriia</taxon>
        <taxon>Flavobacteriales</taxon>
        <taxon>Flavobacteriaceae</taxon>
        <taxon>Kordia</taxon>
    </lineage>
</organism>
<evidence type="ECO:0000313" key="5">
    <source>
        <dbReference type="Proteomes" id="UP000619238"/>
    </source>
</evidence>